<evidence type="ECO:0000259" key="1">
    <source>
        <dbReference type="Pfam" id="PF10000"/>
    </source>
</evidence>
<reference evidence="4" key="1">
    <citation type="journal article" date="2020" name="Int. J. Syst. Evol. Microbiol.">
        <title>Alteromonas alba sp. nov., a marine bacterium isolated from the seawater of the West Pacific Ocean.</title>
        <authorList>
            <person name="Sun C."/>
            <person name="Wu Y.-H."/>
            <person name="Xamxidin M."/>
            <person name="Cheng H."/>
            <person name="Xu X.-W."/>
        </authorList>
    </citation>
    <scope>NUCLEOTIDE SEQUENCE [LARGE SCALE GENOMIC DNA]</scope>
    <source>
        <strain evidence="4">190</strain>
    </source>
</reference>
<dbReference type="Pfam" id="PF13840">
    <property type="entry name" value="ACT_7"/>
    <property type="match status" value="1"/>
</dbReference>
<evidence type="ECO:0000313" key="4">
    <source>
        <dbReference type="Proteomes" id="UP000238949"/>
    </source>
</evidence>
<dbReference type="PANTHER" id="PTHR39199:SF1">
    <property type="entry name" value="BLR5128 PROTEIN"/>
    <property type="match status" value="1"/>
</dbReference>
<feature type="domain" description="DUF2241" evidence="1">
    <location>
        <begin position="2"/>
        <end position="71"/>
    </location>
</feature>
<protein>
    <submittedName>
        <fullName evidence="3">Ribonuclease H</fullName>
    </submittedName>
</protein>
<name>A0A2S9V8D8_9ALTE</name>
<dbReference type="Gene3D" id="3.30.2130.10">
    <property type="entry name" value="VC0802-like"/>
    <property type="match status" value="1"/>
</dbReference>
<gene>
    <name evidence="3" type="ORF">C6Y40_15350</name>
</gene>
<dbReference type="OrthoDB" id="517867at2"/>
<dbReference type="AlphaFoldDB" id="A0A2S9V8D8"/>
<keyword evidence="4" id="KW-1185">Reference proteome</keyword>
<evidence type="ECO:0000313" key="3">
    <source>
        <dbReference type="EMBL" id="PRO72720.1"/>
    </source>
</evidence>
<dbReference type="InterPro" id="IPR018717">
    <property type="entry name" value="DUF2241"/>
</dbReference>
<dbReference type="InterPro" id="IPR027795">
    <property type="entry name" value="CASTOR_ACT_dom"/>
</dbReference>
<dbReference type="Proteomes" id="UP000238949">
    <property type="component" value="Unassembled WGS sequence"/>
</dbReference>
<feature type="domain" description="CASTOR ACT" evidence="2">
    <location>
        <begin position="72"/>
        <end position="128"/>
    </location>
</feature>
<dbReference type="InterPro" id="IPR045865">
    <property type="entry name" value="ACT-like_dom_sf"/>
</dbReference>
<comment type="caution">
    <text evidence="3">The sequence shown here is derived from an EMBL/GenBank/DDBJ whole genome shotgun (WGS) entry which is preliminary data.</text>
</comment>
<evidence type="ECO:0000259" key="2">
    <source>
        <dbReference type="Pfam" id="PF13840"/>
    </source>
</evidence>
<sequence>MTGETDLNTLLGGLNPVLQPESWVFVSILVLDPEVFVRLDPKVMFREKEGVTLVLLQSVADAEGFAYETVFNCITCEIHSSLEAVGLTAAMSKALTEQGISSNVIAAFYHDHIFVPQVDAKRAIAALKALTAEHS</sequence>
<accession>A0A2S9V8D8</accession>
<organism evidence="3 4">
    <name type="scientific">Alteromonas alba</name>
    <dbReference type="NCBI Taxonomy" id="2079529"/>
    <lineage>
        <taxon>Bacteria</taxon>
        <taxon>Pseudomonadati</taxon>
        <taxon>Pseudomonadota</taxon>
        <taxon>Gammaproteobacteria</taxon>
        <taxon>Alteromonadales</taxon>
        <taxon>Alteromonadaceae</taxon>
        <taxon>Alteromonas/Salinimonas group</taxon>
        <taxon>Alteromonas</taxon>
    </lineage>
</organism>
<dbReference type="PANTHER" id="PTHR39199">
    <property type="entry name" value="BLR5128 PROTEIN"/>
    <property type="match status" value="1"/>
</dbReference>
<dbReference type="EMBL" id="PVNP01000170">
    <property type="protein sequence ID" value="PRO72720.1"/>
    <property type="molecule type" value="Genomic_DNA"/>
</dbReference>
<proteinExistence type="predicted"/>
<dbReference type="RefSeq" id="WP_105935333.1">
    <property type="nucleotide sequence ID" value="NZ_PVNP01000170.1"/>
</dbReference>
<dbReference type="SUPFAM" id="SSF55021">
    <property type="entry name" value="ACT-like"/>
    <property type="match status" value="2"/>
</dbReference>
<dbReference type="Pfam" id="PF10000">
    <property type="entry name" value="ACT_3"/>
    <property type="match status" value="1"/>
</dbReference>